<organism evidence="2 3">
    <name type="scientific">Roseateles saccharophilus</name>
    <name type="common">Pseudomonas saccharophila</name>
    <dbReference type="NCBI Taxonomy" id="304"/>
    <lineage>
        <taxon>Bacteria</taxon>
        <taxon>Pseudomonadati</taxon>
        <taxon>Pseudomonadota</taxon>
        <taxon>Betaproteobacteria</taxon>
        <taxon>Burkholderiales</taxon>
        <taxon>Sphaerotilaceae</taxon>
        <taxon>Roseateles</taxon>
    </lineage>
</organism>
<keyword evidence="2" id="KW-0808">Transferase</keyword>
<accession>A0ABU1YKS4</accession>
<reference evidence="2 3" key="1">
    <citation type="submission" date="2023-07" db="EMBL/GenBank/DDBJ databases">
        <title>Sorghum-associated microbial communities from plants grown in Nebraska, USA.</title>
        <authorList>
            <person name="Schachtman D."/>
        </authorList>
    </citation>
    <scope>NUCLEOTIDE SEQUENCE [LARGE SCALE GENOMIC DNA]</scope>
    <source>
        <strain evidence="2 3">BE314</strain>
    </source>
</reference>
<proteinExistence type="inferred from homology"/>
<dbReference type="GO" id="GO:0016301">
    <property type="term" value="F:kinase activity"/>
    <property type="evidence" value="ECO:0007669"/>
    <property type="project" value="UniProtKB-KW"/>
</dbReference>
<dbReference type="RefSeq" id="WP_310264201.1">
    <property type="nucleotide sequence ID" value="NZ_JAVDXU010000001.1"/>
</dbReference>
<dbReference type="InterPro" id="IPR049874">
    <property type="entry name" value="ROK_cs"/>
</dbReference>
<dbReference type="Gene3D" id="3.30.420.40">
    <property type="match status" value="2"/>
</dbReference>
<dbReference type="PROSITE" id="PS01125">
    <property type="entry name" value="ROK"/>
    <property type="match status" value="1"/>
</dbReference>
<evidence type="ECO:0000256" key="1">
    <source>
        <dbReference type="ARBA" id="ARBA00006479"/>
    </source>
</evidence>
<sequence length="401" mass="41757">MQLTADQHLLKDLNRMAIVRQLSAWPGQSRAALAEALQLTKSTVSALTRELIAEGWLLEREVVATGELGRRPTPLFVDPGRLVLLGAELGVDGVNVVATSLTGDVLARARSPLDAGRDAHLALVRAAKLLLQVHARLDTPAQRVIGIGIGLPGAVDEARGHLHFAHNLGWRDLPAGRLLSEHLRGTPLQGAPLFVQNDADMAVMGELEFGAANEAVPDPLIFLSLGLGVGAGIVVEDRLLTGAHGLAGEVGHTTLDIDGPRCSCGRRGCAEAMIGFRAMLPEGDAAGGLAEVQRRLHSKAPGSTEAVAQAGRYLGMLLANLCAAYDPGRIVLGGSAVELGSPFLHAAFQTLEGFATAASVATPTVTLTRFGADAVPVGAAALARYRLTRPLIAARRLAAAA</sequence>
<dbReference type="Proteomes" id="UP001180453">
    <property type="component" value="Unassembled WGS sequence"/>
</dbReference>
<comment type="caution">
    <text evidence="2">The sequence shown here is derived from an EMBL/GenBank/DDBJ whole genome shotgun (WGS) entry which is preliminary data.</text>
</comment>
<dbReference type="SUPFAM" id="SSF53067">
    <property type="entry name" value="Actin-like ATPase domain"/>
    <property type="match status" value="1"/>
</dbReference>
<dbReference type="PANTHER" id="PTHR18964:SF149">
    <property type="entry name" value="BIFUNCTIONAL UDP-N-ACETYLGLUCOSAMINE 2-EPIMERASE_N-ACETYLMANNOSAMINE KINASE"/>
    <property type="match status" value="1"/>
</dbReference>
<evidence type="ECO:0000313" key="2">
    <source>
        <dbReference type="EMBL" id="MDR7269460.1"/>
    </source>
</evidence>
<protein>
    <submittedName>
        <fullName evidence="2">NBD/HSP70 family sugar kinase</fullName>
    </submittedName>
</protein>
<dbReference type="InterPro" id="IPR043129">
    <property type="entry name" value="ATPase_NBD"/>
</dbReference>
<dbReference type="InterPro" id="IPR036388">
    <property type="entry name" value="WH-like_DNA-bd_sf"/>
</dbReference>
<dbReference type="Pfam" id="PF00480">
    <property type="entry name" value="ROK"/>
    <property type="match status" value="1"/>
</dbReference>
<name>A0ABU1YKS4_ROSSA</name>
<dbReference type="CDD" id="cd24076">
    <property type="entry name" value="ASKHA_ATPase_ROK_BsXylR-like"/>
    <property type="match status" value="1"/>
</dbReference>
<keyword evidence="2" id="KW-0418">Kinase</keyword>
<dbReference type="Gene3D" id="1.10.10.10">
    <property type="entry name" value="Winged helix-like DNA-binding domain superfamily/Winged helix DNA-binding domain"/>
    <property type="match status" value="1"/>
</dbReference>
<dbReference type="PANTHER" id="PTHR18964">
    <property type="entry name" value="ROK (REPRESSOR, ORF, KINASE) FAMILY"/>
    <property type="match status" value="1"/>
</dbReference>
<dbReference type="InterPro" id="IPR000600">
    <property type="entry name" value="ROK"/>
</dbReference>
<comment type="similarity">
    <text evidence="1">Belongs to the ROK (NagC/XylR) family.</text>
</comment>
<dbReference type="SUPFAM" id="SSF46785">
    <property type="entry name" value="Winged helix' DNA-binding domain"/>
    <property type="match status" value="1"/>
</dbReference>
<evidence type="ECO:0000313" key="3">
    <source>
        <dbReference type="Proteomes" id="UP001180453"/>
    </source>
</evidence>
<gene>
    <name evidence="2" type="ORF">J2X20_002089</name>
</gene>
<dbReference type="Pfam" id="PF13412">
    <property type="entry name" value="HTH_24"/>
    <property type="match status" value="1"/>
</dbReference>
<dbReference type="EMBL" id="JAVDXU010000001">
    <property type="protein sequence ID" value="MDR7269460.1"/>
    <property type="molecule type" value="Genomic_DNA"/>
</dbReference>
<keyword evidence="3" id="KW-1185">Reference proteome</keyword>
<dbReference type="InterPro" id="IPR036390">
    <property type="entry name" value="WH_DNA-bd_sf"/>
</dbReference>